<reference evidence="1" key="2">
    <citation type="submission" date="2014-03" db="EMBL/GenBank/DDBJ databases">
        <authorList>
            <person name="Genoscope - CEA"/>
        </authorList>
    </citation>
    <scope>NUCLEOTIDE SEQUENCE</scope>
</reference>
<gene>
    <name evidence="1" type="ORF">GSONMT00064619001</name>
</gene>
<protein>
    <submittedName>
        <fullName evidence="1">Uncharacterized protein</fullName>
    </submittedName>
</protein>
<dbReference type="STRING" id="8022.A0A060W7G1"/>
<organism evidence="1 2">
    <name type="scientific">Oncorhynchus mykiss</name>
    <name type="common">Rainbow trout</name>
    <name type="synonym">Salmo gairdneri</name>
    <dbReference type="NCBI Taxonomy" id="8022"/>
    <lineage>
        <taxon>Eukaryota</taxon>
        <taxon>Metazoa</taxon>
        <taxon>Chordata</taxon>
        <taxon>Craniata</taxon>
        <taxon>Vertebrata</taxon>
        <taxon>Euteleostomi</taxon>
        <taxon>Actinopterygii</taxon>
        <taxon>Neopterygii</taxon>
        <taxon>Teleostei</taxon>
        <taxon>Protacanthopterygii</taxon>
        <taxon>Salmoniformes</taxon>
        <taxon>Salmonidae</taxon>
        <taxon>Salmoninae</taxon>
        <taxon>Oncorhynchus</taxon>
    </lineage>
</organism>
<evidence type="ECO:0000313" key="1">
    <source>
        <dbReference type="EMBL" id="CDQ61174.1"/>
    </source>
</evidence>
<name>A0A060W7G1_ONCMY</name>
<reference evidence="1" key="1">
    <citation type="journal article" date="2014" name="Nat. Commun.">
        <title>The rainbow trout genome provides novel insights into evolution after whole-genome duplication in vertebrates.</title>
        <authorList>
            <person name="Berthelot C."/>
            <person name="Brunet F."/>
            <person name="Chalopin D."/>
            <person name="Juanchich A."/>
            <person name="Bernard M."/>
            <person name="Noel B."/>
            <person name="Bento P."/>
            <person name="Da Silva C."/>
            <person name="Labadie K."/>
            <person name="Alberti A."/>
            <person name="Aury J.M."/>
            <person name="Louis A."/>
            <person name="Dehais P."/>
            <person name="Bardou P."/>
            <person name="Montfort J."/>
            <person name="Klopp C."/>
            <person name="Cabau C."/>
            <person name="Gaspin C."/>
            <person name="Thorgaard G.H."/>
            <person name="Boussaha M."/>
            <person name="Quillet E."/>
            <person name="Guyomard R."/>
            <person name="Galiana D."/>
            <person name="Bobe J."/>
            <person name="Volff J.N."/>
            <person name="Genet C."/>
            <person name="Wincker P."/>
            <person name="Jaillon O."/>
            <person name="Roest Crollius H."/>
            <person name="Guiguen Y."/>
        </authorList>
    </citation>
    <scope>NUCLEOTIDE SEQUENCE [LARGE SCALE GENOMIC DNA]</scope>
</reference>
<dbReference type="Proteomes" id="UP000193380">
    <property type="component" value="Unassembled WGS sequence"/>
</dbReference>
<proteinExistence type="predicted"/>
<sequence>MFNKPLFCAKCVENYFLPAPETKACSGMEGVRETMKCWRFQHKDRQVFMTTDRGSNTINALALNKWTRLQRFGHKLHLAIVKGVKDPRINCAIEVCKKVVSCFSFSCKKRRYDFCTG</sequence>
<accession>A0A060W7G1</accession>
<dbReference type="EMBL" id="FR904370">
    <property type="protein sequence ID" value="CDQ61174.1"/>
    <property type="molecule type" value="Genomic_DNA"/>
</dbReference>
<evidence type="ECO:0000313" key="2">
    <source>
        <dbReference type="Proteomes" id="UP000193380"/>
    </source>
</evidence>
<dbReference type="PaxDb" id="8022-A0A060W7G1"/>
<dbReference type="AlphaFoldDB" id="A0A060W7G1"/>